<gene>
    <name evidence="7" type="primary">DNAJC24</name>
</gene>
<dbReference type="PRINTS" id="PR00625">
    <property type="entry name" value="JDOMAIN"/>
</dbReference>
<protein>
    <submittedName>
        <fullName evidence="7">DnaJ heat shock protein family (Hsp40) member C24</fullName>
    </submittedName>
</protein>
<dbReference type="InterPro" id="IPR036869">
    <property type="entry name" value="J_dom_sf"/>
</dbReference>
<keyword evidence="8" id="KW-1185">Reference proteome</keyword>
<dbReference type="CDD" id="cd06257">
    <property type="entry name" value="DnaJ"/>
    <property type="match status" value="1"/>
</dbReference>
<evidence type="ECO:0000256" key="4">
    <source>
        <dbReference type="ARBA" id="ARBA00023004"/>
    </source>
</evidence>
<dbReference type="SUPFAM" id="SSF144217">
    <property type="entry name" value="CSL zinc finger"/>
    <property type="match status" value="1"/>
</dbReference>
<dbReference type="Pfam" id="PF00226">
    <property type="entry name" value="DnaJ"/>
    <property type="match status" value="1"/>
</dbReference>
<dbReference type="OrthoDB" id="66964at2759"/>
<dbReference type="InterPro" id="IPR007872">
    <property type="entry name" value="DPH_MB_dom"/>
</dbReference>
<feature type="domain" description="DPH-type MB" evidence="6">
    <location>
        <begin position="104"/>
        <end position="158"/>
    </location>
</feature>
<evidence type="ECO:0000259" key="6">
    <source>
        <dbReference type="PROSITE" id="PS51074"/>
    </source>
</evidence>
<feature type="domain" description="J" evidence="5">
    <location>
        <begin position="22"/>
        <end position="93"/>
    </location>
</feature>
<evidence type="ECO:0000313" key="8">
    <source>
        <dbReference type="Proteomes" id="UP000694569"/>
    </source>
</evidence>
<dbReference type="PANTHER" id="PTHR45255:SF1">
    <property type="entry name" value="DNAJ HOMOLOG SUBFAMILY C MEMBER 24"/>
    <property type="match status" value="1"/>
</dbReference>
<reference evidence="7" key="2">
    <citation type="submission" date="2025-09" db="UniProtKB">
        <authorList>
            <consortium name="Ensembl"/>
        </authorList>
    </citation>
    <scope>IDENTIFICATION</scope>
</reference>
<dbReference type="InterPro" id="IPR036671">
    <property type="entry name" value="DPH_MB_sf"/>
</dbReference>
<sequence length="158" mass="18224">MKRSPRCLSYVMASKTQTRGKDWYAILGARPTDTQAELKQKYQKLALLYHPDKRGKNGTEQQIEDGAQRFIELSQAWKILGNEETKKDYDVQRRECELNGTGPVDTQIQLEEMSWNAEEELYSFACRCGGRYILYENDGDQTLLVNCDSCSLIIEILQ</sequence>
<dbReference type="PROSITE" id="PS51074">
    <property type="entry name" value="DPH_MB"/>
    <property type="match status" value="1"/>
</dbReference>
<dbReference type="InterPro" id="IPR001623">
    <property type="entry name" value="DnaJ_domain"/>
</dbReference>
<evidence type="ECO:0000256" key="3">
    <source>
        <dbReference type="ARBA" id="ARBA00022833"/>
    </source>
</evidence>
<dbReference type="AlphaFoldDB" id="A0A8C5QL68"/>
<evidence type="ECO:0000259" key="5">
    <source>
        <dbReference type="PROSITE" id="PS50076"/>
    </source>
</evidence>
<keyword evidence="3" id="KW-0862">Zinc</keyword>
<dbReference type="PANTHER" id="PTHR45255">
    <property type="entry name" value="DNAJ HOMOLOG SUBFAMILY C MEMBER 24"/>
    <property type="match status" value="1"/>
</dbReference>
<dbReference type="Gene3D" id="3.10.660.10">
    <property type="entry name" value="DPH Zinc finger"/>
    <property type="match status" value="1"/>
</dbReference>
<evidence type="ECO:0000256" key="2">
    <source>
        <dbReference type="ARBA" id="ARBA00022723"/>
    </source>
</evidence>
<dbReference type="SMART" id="SM00271">
    <property type="entry name" value="DnaJ"/>
    <property type="match status" value="1"/>
</dbReference>
<keyword evidence="4" id="KW-0408">Iron</keyword>
<dbReference type="SUPFAM" id="SSF46565">
    <property type="entry name" value="Chaperone J-domain"/>
    <property type="match status" value="1"/>
</dbReference>
<dbReference type="GO" id="GO:0001671">
    <property type="term" value="F:ATPase activator activity"/>
    <property type="evidence" value="ECO:0007669"/>
    <property type="project" value="TreeGrafter"/>
</dbReference>
<comment type="similarity">
    <text evidence="1">Belongs to the DPH4 family.</text>
</comment>
<dbReference type="FunFam" id="1.10.287.110:FF:000056">
    <property type="entry name" value="DnaJ (Hsp40) homolog, subfamily C, member 24"/>
    <property type="match status" value="1"/>
</dbReference>
<dbReference type="Gene3D" id="1.10.287.110">
    <property type="entry name" value="DnaJ domain"/>
    <property type="match status" value="1"/>
</dbReference>
<name>A0A8C5QL68_9ANUR</name>
<evidence type="ECO:0000256" key="1">
    <source>
        <dbReference type="ARBA" id="ARBA00006169"/>
    </source>
</evidence>
<accession>A0A8C5QL68</accession>
<proteinExistence type="inferred from homology"/>
<dbReference type="Proteomes" id="UP000694569">
    <property type="component" value="Unplaced"/>
</dbReference>
<dbReference type="PROSITE" id="PS50076">
    <property type="entry name" value="DNAJ_2"/>
    <property type="match status" value="1"/>
</dbReference>
<dbReference type="Pfam" id="PF05207">
    <property type="entry name" value="Zn_ribbon_CSL"/>
    <property type="match status" value="1"/>
</dbReference>
<organism evidence="7 8">
    <name type="scientific">Leptobrachium leishanense</name>
    <name type="common">Leishan spiny toad</name>
    <dbReference type="NCBI Taxonomy" id="445787"/>
    <lineage>
        <taxon>Eukaryota</taxon>
        <taxon>Metazoa</taxon>
        <taxon>Chordata</taxon>
        <taxon>Craniata</taxon>
        <taxon>Vertebrata</taxon>
        <taxon>Euteleostomi</taxon>
        <taxon>Amphibia</taxon>
        <taxon>Batrachia</taxon>
        <taxon>Anura</taxon>
        <taxon>Pelobatoidea</taxon>
        <taxon>Megophryidae</taxon>
        <taxon>Leptobrachium</taxon>
    </lineage>
</organism>
<evidence type="ECO:0000313" key="7">
    <source>
        <dbReference type="Ensembl" id="ENSLLEP00000039093.1"/>
    </source>
</evidence>
<dbReference type="Ensembl" id="ENSLLET00000040653.1">
    <property type="protein sequence ID" value="ENSLLEP00000039093.1"/>
    <property type="gene ID" value="ENSLLEG00000024820.1"/>
</dbReference>
<dbReference type="GO" id="GO:0008198">
    <property type="term" value="F:ferrous iron binding"/>
    <property type="evidence" value="ECO:0007669"/>
    <property type="project" value="TreeGrafter"/>
</dbReference>
<keyword evidence="2" id="KW-0479">Metal-binding</keyword>
<dbReference type="GeneTree" id="ENSGT00390000005430"/>
<reference evidence="7" key="1">
    <citation type="submission" date="2025-08" db="UniProtKB">
        <authorList>
            <consortium name="Ensembl"/>
        </authorList>
    </citation>
    <scope>IDENTIFICATION</scope>
</reference>